<reference evidence="1 2" key="1">
    <citation type="submission" date="2016-02" db="EMBL/GenBank/DDBJ databases">
        <title>Discovery of a natural microsporidian pathogen with a broad tissue tropism in Caenorhabditis elegans.</title>
        <authorList>
            <person name="Luallen R.J."/>
            <person name="Reinke A.W."/>
            <person name="Tong L."/>
            <person name="Botts M.R."/>
            <person name="Felix M.-A."/>
            <person name="Troemel E.R."/>
        </authorList>
    </citation>
    <scope>NUCLEOTIDE SEQUENCE [LARGE SCALE GENOMIC DNA]</scope>
    <source>
        <strain evidence="1 2">JUm2807</strain>
    </source>
</reference>
<name>A0A177ED42_9MICR</name>
<comment type="caution">
    <text evidence="1">The sequence shown here is derived from an EMBL/GenBank/DDBJ whole genome shotgun (WGS) entry which is preliminary data.</text>
</comment>
<dbReference type="AlphaFoldDB" id="A0A177ED42"/>
<sequence length="126" mass="14212">MLCINYCVRVLRSWNAKKWAAPKPEPTAEQLLTAEFFTICATKVNMADVETKGGHFRSSTDPHIYLENLELEDIPEELDLQGYIDKRVYVVGPGSNTYTNPTLTLAQTPNKHLPSLPSFFVPSEIQ</sequence>
<dbReference type="VEuPathDB" id="MicrosporidiaDB:NEDG_02214"/>
<dbReference type="RefSeq" id="XP_067544432.1">
    <property type="nucleotide sequence ID" value="XM_067689632.1"/>
</dbReference>
<proteinExistence type="predicted"/>
<keyword evidence="2" id="KW-1185">Reference proteome</keyword>
<protein>
    <submittedName>
        <fullName evidence="1">Uncharacterized protein</fullName>
    </submittedName>
</protein>
<organism evidence="1 2">
    <name type="scientific">Nematocida displodere</name>
    <dbReference type="NCBI Taxonomy" id="1805483"/>
    <lineage>
        <taxon>Eukaryota</taxon>
        <taxon>Fungi</taxon>
        <taxon>Fungi incertae sedis</taxon>
        <taxon>Microsporidia</taxon>
        <taxon>Nematocida</taxon>
    </lineage>
</organism>
<dbReference type="EMBL" id="LTDL01000039">
    <property type="protein sequence ID" value="OAG29865.1"/>
    <property type="molecule type" value="Genomic_DNA"/>
</dbReference>
<evidence type="ECO:0000313" key="2">
    <source>
        <dbReference type="Proteomes" id="UP000185944"/>
    </source>
</evidence>
<accession>A0A177ED42</accession>
<dbReference type="Proteomes" id="UP000185944">
    <property type="component" value="Unassembled WGS sequence"/>
</dbReference>
<gene>
    <name evidence="1" type="ORF">NEDG_02214</name>
</gene>
<dbReference type="GeneID" id="93648564"/>
<evidence type="ECO:0000313" key="1">
    <source>
        <dbReference type="EMBL" id="OAG29865.1"/>
    </source>
</evidence>